<name>A0A8B6DN81_MYTGA</name>
<evidence type="ECO:0000256" key="2">
    <source>
        <dbReference type="ARBA" id="ARBA00022525"/>
    </source>
</evidence>
<dbReference type="Gene3D" id="2.60.120.40">
    <property type="match status" value="1"/>
</dbReference>
<dbReference type="SUPFAM" id="SSF49842">
    <property type="entry name" value="TNF-like"/>
    <property type="match status" value="1"/>
</dbReference>
<dbReference type="InterPro" id="IPR001073">
    <property type="entry name" value="C1q_dom"/>
</dbReference>
<accession>A0A8B6DN81</accession>
<keyword evidence="4" id="KW-0175">Coiled coil</keyword>
<dbReference type="Pfam" id="PF00386">
    <property type="entry name" value="C1q"/>
    <property type="match status" value="1"/>
</dbReference>
<dbReference type="InterPro" id="IPR050822">
    <property type="entry name" value="Cerebellin_Synaptic_Org"/>
</dbReference>
<dbReference type="AlphaFoldDB" id="A0A8B6DN81"/>
<dbReference type="PANTHER" id="PTHR22923:SF116">
    <property type="entry name" value="C1Q DOMAIN-CONTAINING PROTEIN"/>
    <property type="match status" value="1"/>
</dbReference>
<feature type="domain" description="C1q" evidence="6">
    <location>
        <begin position="131"/>
        <end position="267"/>
    </location>
</feature>
<dbReference type="OrthoDB" id="6091441at2759"/>
<evidence type="ECO:0000256" key="5">
    <source>
        <dbReference type="SAM" id="SignalP"/>
    </source>
</evidence>
<dbReference type="Proteomes" id="UP000596742">
    <property type="component" value="Unassembled WGS sequence"/>
</dbReference>
<dbReference type="PANTHER" id="PTHR22923">
    <property type="entry name" value="CEREBELLIN-RELATED"/>
    <property type="match status" value="1"/>
</dbReference>
<gene>
    <name evidence="7" type="ORF">MGAL_10B075494</name>
</gene>
<evidence type="ECO:0000256" key="4">
    <source>
        <dbReference type="SAM" id="Coils"/>
    </source>
</evidence>
<evidence type="ECO:0000313" key="7">
    <source>
        <dbReference type="EMBL" id="VDI21788.1"/>
    </source>
</evidence>
<dbReference type="GO" id="GO:0005576">
    <property type="term" value="C:extracellular region"/>
    <property type="evidence" value="ECO:0007669"/>
    <property type="project" value="UniProtKB-SubCell"/>
</dbReference>
<reference evidence="7" key="1">
    <citation type="submission" date="2018-11" db="EMBL/GenBank/DDBJ databases">
        <authorList>
            <person name="Alioto T."/>
            <person name="Alioto T."/>
        </authorList>
    </citation>
    <scope>NUCLEOTIDE SEQUENCE</scope>
</reference>
<comment type="subcellular location">
    <subcellularLocation>
        <location evidence="1">Secreted</location>
    </subcellularLocation>
</comment>
<feature type="chain" id="PRO_5032612792" description="C1q domain-containing protein" evidence="5">
    <location>
        <begin position="19"/>
        <end position="267"/>
    </location>
</feature>
<dbReference type="SMART" id="SM00110">
    <property type="entry name" value="C1Q"/>
    <property type="match status" value="1"/>
</dbReference>
<evidence type="ECO:0000256" key="3">
    <source>
        <dbReference type="ARBA" id="ARBA00022729"/>
    </source>
</evidence>
<evidence type="ECO:0000256" key="1">
    <source>
        <dbReference type="ARBA" id="ARBA00004613"/>
    </source>
</evidence>
<evidence type="ECO:0000313" key="8">
    <source>
        <dbReference type="Proteomes" id="UP000596742"/>
    </source>
</evidence>
<protein>
    <recommendedName>
        <fullName evidence="6">C1q domain-containing protein</fullName>
    </recommendedName>
</protein>
<dbReference type="PRINTS" id="PR00007">
    <property type="entry name" value="COMPLEMNTC1Q"/>
</dbReference>
<organism evidence="7 8">
    <name type="scientific">Mytilus galloprovincialis</name>
    <name type="common">Mediterranean mussel</name>
    <dbReference type="NCBI Taxonomy" id="29158"/>
    <lineage>
        <taxon>Eukaryota</taxon>
        <taxon>Metazoa</taxon>
        <taxon>Spiralia</taxon>
        <taxon>Lophotrochozoa</taxon>
        <taxon>Mollusca</taxon>
        <taxon>Bivalvia</taxon>
        <taxon>Autobranchia</taxon>
        <taxon>Pteriomorphia</taxon>
        <taxon>Mytilida</taxon>
        <taxon>Mytiloidea</taxon>
        <taxon>Mytilidae</taxon>
        <taxon>Mytilinae</taxon>
        <taxon>Mytilus</taxon>
    </lineage>
</organism>
<proteinExistence type="predicted"/>
<sequence length="267" mass="29501">MFLGPCAGLLTLLNVVSTLQLDENSPCSGLGCRKTVSMPLLDQMKGNLKADFDVSEMNQLLKVYIDQEIRSGVEIGMKNSVDNMINSRMQQVQQEAASVIDKNMSRYISDFESKMTKLKQDNEKELNEMKKVSKKYAFFATLSSSHDNLPANTVVMFDTVSLNEGDAYDGTTGKFTCPEDGLYHFSWTTVSNARKDFVSVLVANDRKIAENAVDSDSVSDGMTGTSNVIVRMRNGQKAWLAVSSSDGKQLRNSWNGSPCSMFSGFKL</sequence>
<dbReference type="EMBL" id="UYJE01003715">
    <property type="protein sequence ID" value="VDI21788.1"/>
    <property type="molecule type" value="Genomic_DNA"/>
</dbReference>
<feature type="signal peptide" evidence="5">
    <location>
        <begin position="1"/>
        <end position="18"/>
    </location>
</feature>
<evidence type="ECO:0000259" key="6">
    <source>
        <dbReference type="PROSITE" id="PS50871"/>
    </source>
</evidence>
<feature type="coiled-coil region" evidence="4">
    <location>
        <begin position="108"/>
        <end position="135"/>
    </location>
</feature>
<comment type="caution">
    <text evidence="7">The sequence shown here is derived from an EMBL/GenBank/DDBJ whole genome shotgun (WGS) entry which is preliminary data.</text>
</comment>
<keyword evidence="8" id="KW-1185">Reference proteome</keyword>
<dbReference type="InterPro" id="IPR008983">
    <property type="entry name" value="Tumour_necrosis_fac-like_dom"/>
</dbReference>
<keyword evidence="2" id="KW-0964">Secreted</keyword>
<dbReference type="PROSITE" id="PS50871">
    <property type="entry name" value="C1Q"/>
    <property type="match status" value="1"/>
</dbReference>
<keyword evidence="3 5" id="KW-0732">Signal</keyword>